<dbReference type="EMBL" id="JADBGQ010000009">
    <property type="protein sequence ID" value="KAG5379895.1"/>
    <property type="molecule type" value="Genomic_DNA"/>
</dbReference>
<accession>A0ABQ7L291</accession>
<comment type="caution">
    <text evidence="1">The sequence shown here is derived from an EMBL/GenBank/DDBJ whole genome shotgun (WGS) entry which is preliminary data.</text>
</comment>
<dbReference type="PANTHER" id="PTHR37235:SF2">
    <property type="entry name" value="OS05G0371500 PROTEIN"/>
    <property type="match status" value="1"/>
</dbReference>
<protein>
    <submittedName>
        <fullName evidence="1">Uncharacterized protein</fullName>
    </submittedName>
</protein>
<dbReference type="Proteomes" id="UP000823674">
    <property type="component" value="Chromosome A07"/>
</dbReference>
<proteinExistence type="predicted"/>
<keyword evidence="2" id="KW-1185">Reference proteome</keyword>
<sequence>MSIYRIARALSFSGIFRFRFQFTGSLSKKLNEAAHVNCFICSFSYTTELKLCSMFIQHKFTAQEFREEKATVCKAVVNWRRHSKLEHANGVLNHFIYK</sequence>
<organism evidence="1 2">
    <name type="scientific">Brassica rapa subsp. trilocularis</name>
    <dbReference type="NCBI Taxonomy" id="1813537"/>
    <lineage>
        <taxon>Eukaryota</taxon>
        <taxon>Viridiplantae</taxon>
        <taxon>Streptophyta</taxon>
        <taxon>Embryophyta</taxon>
        <taxon>Tracheophyta</taxon>
        <taxon>Spermatophyta</taxon>
        <taxon>Magnoliopsida</taxon>
        <taxon>eudicotyledons</taxon>
        <taxon>Gunneridae</taxon>
        <taxon>Pentapetalae</taxon>
        <taxon>rosids</taxon>
        <taxon>malvids</taxon>
        <taxon>Brassicales</taxon>
        <taxon>Brassicaceae</taxon>
        <taxon>Brassiceae</taxon>
        <taxon>Brassica</taxon>
    </lineage>
</organism>
<name>A0ABQ7L291_BRACM</name>
<evidence type="ECO:0000313" key="2">
    <source>
        <dbReference type="Proteomes" id="UP000823674"/>
    </source>
</evidence>
<gene>
    <name evidence="1" type="primary">A07p032520.1_BraROA</name>
    <name evidence="1" type="ORF">IGI04_027737</name>
</gene>
<dbReference type="PANTHER" id="PTHR37235">
    <property type="entry name" value="ZINC METALLOPROTEINASE AUREOLYSIN"/>
    <property type="match status" value="1"/>
</dbReference>
<reference evidence="1 2" key="1">
    <citation type="submission" date="2021-03" db="EMBL/GenBank/DDBJ databases">
        <authorList>
            <person name="King G.J."/>
            <person name="Bancroft I."/>
            <person name="Baten A."/>
            <person name="Bloomfield J."/>
            <person name="Borpatragohain P."/>
            <person name="He Z."/>
            <person name="Irish N."/>
            <person name="Irwin J."/>
            <person name="Liu K."/>
            <person name="Mauleon R.P."/>
            <person name="Moore J."/>
            <person name="Morris R."/>
            <person name="Ostergaard L."/>
            <person name="Wang B."/>
            <person name="Wells R."/>
        </authorList>
    </citation>
    <scope>NUCLEOTIDE SEQUENCE [LARGE SCALE GENOMIC DNA]</scope>
    <source>
        <strain evidence="1">R-o-18</strain>
        <tissue evidence="1">Leaf</tissue>
    </source>
</reference>
<evidence type="ECO:0000313" key="1">
    <source>
        <dbReference type="EMBL" id="KAG5379895.1"/>
    </source>
</evidence>